<dbReference type="PROSITE" id="PS50893">
    <property type="entry name" value="ABC_TRANSPORTER_2"/>
    <property type="match status" value="1"/>
</dbReference>
<protein>
    <submittedName>
        <fullName evidence="6">Zinc transport system ATP-binding protein</fullName>
        <ecNumber evidence="6">3.6.3.-</ecNumber>
    </submittedName>
</protein>
<dbReference type="Gene3D" id="3.40.50.300">
    <property type="entry name" value="P-loop containing nucleotide triphosphate hydrolases"/>
    <property type="match status" value="1"/>
</dbReference>
<dbReference type="PANTHER" id="PTHR42734">
    <property type="entry name" value="METAL TRANSPORT SYSTEM ATP-BINDING PROTEIN TM_0124-RELATED"/>
    <property type="match status" value="1"/>
</dbReference>
<accession>A0A8J7GGH6</accession>
<comment type="similarity">
    <text evidence="1">Belongs to the ABC transporter superfamily.</text>
</comment>
<feature type="domain" description="ABC transporter" evidence="5">
    <location>
        <begin position="5"/>
        <end position="239"/>
    </location>
</feature>
<dbReference type="PROSITE" id="PS00211">
    <property type="entry name" value="ABC_TRANSPORTER_1"/>
    <property type="match status" value="1"/>
</dbReference>
<dbReference type="Proteomes" id="UP000622552">
    <property type="component" value="Unassembled WGS sequence"/>
</dbReference>
<evidence type="ECO:0000259" key="5">
    <source>
        <dbReference type="PROSITE" id="PS50893"/>
    </source>
</evidence>
<dbReference type="InterPro" id="IPR003593">
    <property type="entry name" value="AAA+_ATPase"/>
</dbReference>
<name>A0A8J7GGH6_9ACTN</name>
<dbReference type="RefSeq" id="WP_197005292.1">
    <property type="nucleotide sequence ID" value="NZ_BONS01000025.1"/>
</dbReference>
<dbReference type="AlphaFoldDB" id="A0A8J7GGH6"/>
<dbReference type="SUPFAM" id="SSF52540">
    <property type="entry name" value="P-loop containing nucleoside triphosphate hydrolases"/>
    <property type="match status" value="1"/>
</dbReference>
<dbReference type="Pfam" id="PF00005">
    <property type="entry name" value="ABC_tran"/>
    <property type="match status" value="1"/>
</dbReference>
<dbReference type="InterPro" id="IPR003439">
    <property type="entry name" value="ABC_transporter-like_ATP-bd"/>
</dbReference>
<evidence type="ECO:0000256" key="3">
    <source>
        <dbReference type="ARBA" id="ARBA00022741"/>
    </source>
</evidence>
<dbReference type="InterPro" id="IPR017871">
    <property type="entry name" value="ABC_transporter-like_CS"/>
</dbReference>
<dbReference type="GO" id="GO:0005524">
    <property type="term" value="F:ATP binding"/>
    <property type="evidence" value="ECO:0007669"/>
    <property type="project" value="UniProtKB-KW"/>
</dbReference>
<evidence type="ECO:0000313" key="6">
    <source>
        <dbReference type="EMBL" id="MBG6138549.1"/>
    </source>
</evidence>
<dbReference type="EMBL" id="JADOUF010000001">
    <property type="protein sequence ID" value="MBG6138549.1"/>
    <property type="molecule type" value="Genomic_DNA"/>
</dbReference>
<keyword evidence="7" id="KW-1185">Reference proteome</keyword>
<organism evidence="6 7">
    <name type="scientific">Longispora fulva</name>
    <dbReference type="NCBI Taxonomy" id="619741"/>
    <lineage>
        <taxon>Bacteria</taxon>
        <taxon>Bacillati</taxon>
        <taxon>Actinomycetota</taxon>
        <taxon>Actinomycetes</taxon>
        <taxon>Micromonosporales</taxon>
        <taxon>Micromonosporaceae</taxon>
        <taxon>Longispora</taxon>
    </lineage>
</organism>
<dbReference type="InterPro" id="IPR050153">
    <property type="entry name" value="Metal_Ion_Import_ABC"/>
</dbReference>
<evidence type="ECO:0000256" key="2">
    <source>
        <dbReference type="ARBA" id="ARBA00022448"/>
    </source>
</evidence>
<keyword evidence="3" id="KW-0547">Nucleotide-binding</keyword>
<dbReference type="GO" id="GO:0016887">
    <property type="term" value="F:ATP hydrolysis activity"/>
    <property type="evidence" value="ECO:0007669"/>
    <property type="project" value="InterPro"/>
</dbReference>
<keyword evidence="2" id="KW-0813">Transport</keyword>
<sequence length="253" mass="26103">MFLILQTRDLVVAYDGRPVLRGVSLGIAPGEVVALLGANGSGKSTLVKASLGLTPIASGSVELFGEPLAKLKNRSRIGYVPQRVGASSGVPATVRELVSAGRLARRGFLRPARAADRRAVDSALVAVGLATMARQPVGTLSGGQQQRALIARALCAEPELLVMDEPTAGVDAASQQAFAAALRQFVAGGGTVVVVLHELGPLEPLITRSVVLHGGTIAHDGAAPAPAPGHACPDHVHEHPHAPVTTPRWELNQ</sequence>
<reference evidence="6" key="1">
    <citation type="submission" date="2020-11" db="EMBL/GenBank/DDBJ databases">
        <title>Sequencing the genomes of 1000 actinobacteria strains.</title>
        <authorList>
            <person name="Klenk H.-P."/>
        </authorList>
    </citation>
    <scope>NUCLEOTIDE SEQUENCE</scope>
    <source>
        <strain evidence="6">DSM 45356</strain>
    </source>
</reference>
<dbReference type="PANTHER" id="PTHR42734:SF5">
    <property type="entry name" value="IRON TRANSPORT SYSTEM ATP-BINDING PROTEIN HI_0361-RELATED"/>
    <property type="match status" value="1"/>
</dbReference>
<evidence type="ECO:0000256" key="1">
    <source>
        <dbReference type="ARBA" id="ARBA00005417"/>
    </source>
</evidence>
<dbReference type="InterPro" id="IPR027417">
    <property type="entry name" value="P-loop_NTPase"/>
</dbReference>
<evidence type="ECO:0000256" key="4">
    <source>
        <dbReference type="ARBA" id="ARBA00022840"/>
    </source>
</evidence>
<keyword evidence="6" id="KW-0378">Hydrolase</keyword>
<keyword evidence="4 6" id="KW-0067">ATP-binding</keyword>
<evidence type="ECO:0000313" key="7">
    <source>
        <dbReference type="Proteomes" id="UP000622552"/>
    </source>
</evidence>
<dbReference type="EC" id="3.6.3.-" evidence="6"/>
<proteinExistence type="inferred from homology"/>
<dbReference type="SMART" id="SM00382">
    <property type="entry name" value="AAA"/>
    <property type="match status" value="1"/>
</dbReference>
<gene>
    <name evidence="6" type="ORF">IW245_004743</name>
</gene>
<comment type="caution">
    <text evidence="6">The sequence shown here is derived from an EMBL/GenBank/DDBJ whole genome shotgun (WGS) entry which is preliminary data.</text>
</comment>